<dbReference type="SUPFAM" id="SSF110296">
    <property type="entry name" value="Oligoxyloglucan reducing end-specific cellobiohydrolase"/>
    <property type="match status" value="1"/>
</dbReference>
<evidence type="ECO:0000313" key="2">
    <source>
        <dbReference type="Proteomes" id="UP000184233"/>
    </source>
</evidence>
<gene>
    <name evidence="1" type="ORF">BGO89_00635</name>
</gene>
<sequence length="486" mass="52481">MDAFRYVPTRTRRSLQSHVFNRTSLAEPFGSATAIGVHQSTSNPMLNRPHRSSSIVVGLTSFLAMAWPAAARAQSIWVEKPMGSTANYRFVDATTSCVFVGGLNGTNDDAKFFRQCDTTFESIYVSGWVPMLPIDLTLLSERNLVMVADDVFHDELEATIIKSTDGGQTWVATYRADSTRPSLRDVTSKGDMVLVGGAIVKDHETGRTTTPVLMLSNDAGLTWSRVDGSLPDSVMVLSSAIVDARTWMVSGRHGDAGQVWITRDSGATWTSPVRIDGEPVHTVKTNGIIAVAVSRATMFVSIDGGTSWRTIRDGFGGVPSIGDVELTKDGDIAFVYRLLGIGWLFGTAKPDMSEWSAEQVTFDESLFGHLSCGANGYDWMTVGGKVYYRRNGTTSVDEDMGMVEASVMPNPVLRGMTVRIGLKDARSSVRGIRLVYPDGTSTRVDTEDGAMGTIAVRIPSEAPAGCALLVVDTGYGVETSKVMIQP</sequence>
<dbReference type="AlphaFoldDB" id="A0A1M3L6E0"/>
<organism evidence="1 2">
    <name type="scientific">Candidatus Kapaibacterium thiocyanatum</name>
    <dbReference type="NCBI Taxonomy" id="1895771"/>
    <lineage>
        <taxon>Bacteria</taxon>
        <taxon>Pseudomonadati</taxon>
        <taxon>Candidatus Kapaibacteriota</taxon>
        <taxon>Candidatus Kapaibacteriia</taxon>
        <taxon>Candidatus Kapaibacteriales</taxon>
        <taxon>Candidatus Kapaibacteriaceae</taxon>
        <taxon>Candidatus Kapaibacterium</taxon>
    </lineage>
</organism>
<dbReference type="EMBL" id="MKVH01000002">
    <property type="protein sequence ID" value="OJX61135.1"/>
    <property type="molecule type" value="Genomic_DNA"/>
</dbReference>
<reference evidence="1 2" key="1">
    <citation type="submission" date="2016-09" db="EMBL/GenBank/DDBJ databases">
        <title>Genome-resolved meta-omics ties microbial dynamics to process performance in biotechnology for thiocyanate degradation.</title>
        <authorList>
            <person name="Kantor R.S."/>
            <person name="Huddy R.J."/>
            <person name="Iyer R."/>
            <person name="Thomas B.C."/>
            <person name="Brown C.T."/>
            <person name="Anantharaman K."/>
            <person name="Tringe S."/>
            <person name="Hettich R.L."/>
            <person name="Harrison S.T."/>
            <person name="Banfield J.F."/>
        </authorList>
    </citation>
    <scope>NUCLEOTIDE SEQUENCE [LARGE SCALE GENOMIC DNA]</scope>
    <source>
        <strain evidence="1">59-99</strain>
    </source>
</reference>
<dbReference type="Gene3D" id="2.130.10.10">
    <property type="entry name" value="YVTN repeat-like/Quinoprotein amine dehydrogenase"/>
    <property type="match status" value="1"/>
</dbReference>
<name>A0A1M3L6E0_9BACT</name>
<evidence type="ECO:0008006" key="3">
    <source>
        <dbReference type="Google" id="ProtNLM"/>
    </source>
</evidence>
<accession>A0A1M3L6E0</accession>
<proteinExistence type="predicted"/>
<evidence type="ECO:0000313" key="1">
    <source>
        <dbReference type="EMBL" id="OJX61135.1"/>
    </source>
</evidence>
<dbReference type="InterPro" id="IPR015943">
    <property type="entry name" value="WD40/YVTN_repeat-like_dom_sf"/>
</dbReference>
<protein>
    <recommendedName>
        <fullName evidence="3">Photosynthesis system II assembly factor Ycf48/Hcf136-like domain-containing protein</fullName>
    </recommendedName>
</protein>
<dbReference type="CDD" id="cd15482">
    <property type="entry name" value="Sialidase_non-viral"/>
    <property type="match status" value="1"/>
</dbReference>
<dbReference type="STRING" id="1895771.BGO89_00635"/>
<comment type="caution">
    <text evidence="1">The sequence shown here is derived from an EMBL/GenBank/DDBJ whole genome shotgun (WGS) entry which is preliminary data.</text>
</comment>
<dbReference type="Proteomes" id="UP000184233">
    <property type="component" value="Unassembled WGS sequence"/>
</dbReference>